<reference evidence="6" key="1">
    <citation type="journal article" date="2020" name="mSystems">
        <title>Genome- and Community-Level Interaction Insights into Carbon Utilization and Element Cycling Functions of Hydrothermarchaeota in Hydrothermal Sediment.</title>
        <authorList>
            <person name="Zhou Z."/>
            <person name="Liu Y."/>
            <person name="Xu W."/>
            <person name="Pan J."/>
            <person name="Luo Z.H."/>
            <person name="Li M."/>
        </authorList>
    </citation>
    <scope>NUCLEOTIDE SEQUENCE [LARGE SCALE GENOMIC DNA]</scope>
    <source>
        <strain evidence="6">SpSt-374</strain>
    </source>
</reference>
<keyword evidence="4 5" id="KW-0472">Membrane</keyword>
<name>A0A7C3ZWW3_9CYAN</name>
<dbReference type="GO" id="GO:0012505">
    <property type="term" value="C:endomembrane system"/>
    <property type="evidence" value="ECO:0007669"/>
    <property type="project" value="UniProtKB-SubCell"/>
</dbReference>
<dbReference type="AlphaFoldDB" id="A0A7C3ZWW3"/>
<keyword evidence="6" id="KW-0808">Transferase</keyword>
<evidence type="ECO:0000256" key="1">
    <source>
        <dbReference type="ARBA" id="ARBA00004127"/>
    </source>
</evidence>
<evidence type="ECO:0000256" key="2">
    <source>
        <dbReference type="ARBA" id="ARBA00022692"/>
    </source>
</evidence>
<dbReference type="Pfam" id="PF04191">
    <property type="entry name" value="PEMT"/>
    <property type="match status" value="1"/>
</dbReference>
<dbReference type="GO" id="GO:0032259">
    <property type="term" value="P:methylation"/>
    <property type="evidence" value="ECO:0007669"/>
    <property type="project" value="UniProtKB-KW"/>
</dbReference>
<feature type="transmembrane region" description="Helical" evidence="5">
    <location>
        <begin position="49"/>
        <end position="71"/>
    </location>
</feature>
<feature type="transmembrane region" description="Helical" evidence="5">
    <location>
        <begin position="20"/>
        <end position="37"/>
    </location>
</feature>
<accession>A0A7C3ZWW3</accession>
<organism evidence="6">
    <name type="scientific">Planktothricoides sp. SpSt-374</name>
    <dbReference type="NCBI Taxonomy" id="2282167"/>
    <lineage>
        <taxon>Bacteria</taxon>
        <taxon>Bacillati</taxon>
        <taxon>Cyanobacteriota</taxon>
        <taxon>Cyanophyceae</taxon>
        <taxon>Oscillatoriophycideae</taxon>
        <taxon>Oscillatoriales</taxon>
        <taxon>Oscillatoriaceae</taxon>
        <taxon>Planktothricoides</taxon>
    </lineage>
</organism>
<dbReference type="PANTHER" id="PTHR12714:SF24">
    <property type="entry name" value="SLR1182 PROTEIN"/>
    <property type="match status" value="1"/>
</dbReference>
<evidence type="ECO:0000256" key="5">
    <source>
        <dbReference type="SAM" id="Phobius"/>
    </source>
</evidence>
<dbReference type="EMBL" id="DSPX01000091">
    <property type="protein sequence ID" value="HGG00807.1"/>
    <property type="molecule type" value="Genomic_DNA"/>
</dbReference>
<comment type="subcellular location">
    <subcellularLocation>
        <location evidence="1">Endomembrane system</location>
        <topology evidence="1">Multi-pass membrane protein</topology>
    </subcellularLocation>
</comment>
<gene>
    <name evidence="6" type="ORF">ENR15_09195</name>
</gene>
<protein>
    <submittedName>
        <fullName evidence="6">Isoprenylcysteine carboxylmethyltransferase family protein</fullName>
    </submittedName>
</protein>
<keyword evidence="3 5" id="KW-1133">Transmembrane helix</keyword>
<proteinExistence type="predicted"/>
<feature type="transmembrane region" description="Helical" evidence="5">
    <location>
        <begin position="102"/>
        <end position="133"/>
    </location>
</feature>
<keyword evidence="2 5" id="KW-0812">Transmembrane</keyword>
<dbReference type="PANTHER" id="PTHR12714">
    <property type="entry name" value="PROTEIN-S ISOPRENYLCYSTEINE O-METHYLTRANSFERASE"/>
    <property type="match status" value="1"/>
</dbReference>
<keyword evidence="6" id="KW-0489">Methyltransferase</keyword>
<dbReference type="GO" id="GO:0008168">
    <property type="term" value="F:methyltransferase activity"/>
    <property type="evidence" value="ECO:0007669"/>
    <property type="project" value="UniProtKB-KW"/>
</dbReference>
<sequence>MNIFAKWGFTSASWRGQKGEYWVALQAGIIFGFIFLPPVEVNFHPAARYAVWMVAGLLGFAGLLLTLKALLDLKTNLTPLPYPVEDGQLVQTGVYRWVRHPIYFGLILLAASWAIWQLSLSHLVGVAVIFAFCNAKASREETWLQEKYPDYENYRQKVKKLIPWFY</sequence>
<evidence type="ECO:0000256" key="4">
    <source>
        <dbReference type="ARBA" id="ARBA00023136"/>
    </source>
</evidence>
<comment type="caution">
    <text evidence="6">The sequence shown here is derived from an EMBL/GenBank/DDBJ whole genome shotgun (WGS) entry which is preliminary data.</text>
</comment>
<evidence type="ECO:0000313" key="6">
    <source>
        <dbReference type="EMBL" id="HGG00807.1"/>
    </source>
</evidence>
<dbReference type="InterPro" id="IPR007318">
    <property type="entry name" value="Phopholipid_MeTrfase"/>
</dbReference>
<evidence type="ECO:0000256" key="3">
    <source>
        <dbReference type="ARBA" id="ARBA00022989"/>
    </source>
</evidence>
<dbReference type="Gene3D" id="1.20.120.1630">
    <property type="match status" value="1"/>
</dbReference>